<feature type="domain" description="Beta-lactamase-related" evidence="2">
    <location>
        <begin position="55"/>
        <end position="430"/>
    </location>
</feature>
<keyword evidence="3" id="KW-0378">Hydrolase</keyword>
<organism evidence="3 4">
    <name type="scientific">Sphingomonas dokdonensis</name>
    <dbReference type="NCBI Taxonomy" id="344880"/>
    <lineage>
        <taxon>Bacteria</taxon>
        <taxon>Pseudomonadati</taxon>
        <taxon>Pseudomonadota</taxon>
        <taxon>Alphaproteobacteria</taxon>
        <taxon>Sphingomonadales</taxon>
        <taxon>Sphingomonadaceae</taxon>
        <taxon>Sphingomonas</taxon>
    </lineage>
</organism>
<keyword evidence="4" id="KW-1185">Reference proteome</keyword>
<evidence type="ECO:0000313" key="3">
    <source>
        <dbReference type="EMBL" id="OWK30041.1"/>
    </source>
</evidence>
<dbReference type="InterPro" id="IPR050789">
    <property type="entry name" value="Diverse_Enzym_Activities"/>
</dbReference>
<evidence type="ECO:0000313" key="4">
    <source>
        <dbReference type="Proteomes" id="UP000197290"/>
    </source>
</evidence>
<protein>
    <submittedName>
        <fullName evidence="3">Esterase EstB</fullName>
        <ecNumber evidence="3">3.1.1.-</ecNumber>
    </submittedName>
</protein>
<reference evidence="3 4" key="1">
    <citation type="submission" date="2017-03" db="EMBL/GenBank/DDBJ databases">
        <title>Genome sequence of Sphingomonas dokdonensis DSM 21029.</title>
        <authorList>
            <person name="Poehlein A."/>
            <person name="Wuebbeler J.H."/>
            <person name="Steinbuechel A."/>
            <person name="Daniel R."/>
        </authorList>
    </citation>
    <scope>NUCLEOTIDE SEQUENCE [LARGE SCALE GENOMIC DNA]</scope>
    <source>
        <strain evidence="3 4">DSM 21029</strain>
    </source>
</reference>
<dbReference type="Pfam" id="PF00144">
    <property type="entry name" value="Beta-lactamase"/>
    <property type="match status" value="1"/>
</dbReference>
<proteinExistence type="predicted"/>
<evidence type="ECO:0000256" key="1">
    <source>
        <dbReference type="SAM" id="MobiDB-lite"/>
    </source>
</evidence>
<dbReference type="InterPro" id="IPR001466">
    <property type="entry name" value="Beta-lactam-related"/>
</dbReference>
<name>A0A245ZJX6_9SPHN</name>
<dbReference type="AlphaFoldDB" id="A0A245ZJX6"/>
<gene>
    <name evidence="3" type="primary">estB_4</name>
    <name evidence="3" type="ORF">SPDO_17220</name>
</gene>
<dbReference type="RefSeq" id="WP_088367084.1">
    <property type="nucleotide sequence ID" value="NZ_NBBI01000003.1"/>
</dbReference>
<dbReference type="OrthoDB" id="9808046at2"/>
<feature type="region of interest" description="Disordered" evidence="1">
    <location>
        <begin position="23"/>
        <end position="46"/>
    </location>
</feature>
<dbReference type="PANTHER" id="PTHR43283:SF3">
    <property type="entry name" value="BETA-LACTAMASE FAMILY PROTEIN (AFU_ORTHOLOGUE AFUA_5G07500)"/>
    <property type="match status" value="1"/>
</dbReference>
<dbReference type="PANTHER" id="PTHR43283">
    <property type="entry name" value="BETA-LACTAMASE-RELATED"/>
    <property type="match status" value="1"/>
</dbReference>
<dbReference type="EC" id="3.1.1.-" evidence="3"/>
<sequence length="454" mass="47950">MRTHWLGGTLAVLAFATTAGDARQAQRSAQPAPAPKAAPTASAAPAKNPLLRDTQALFDSLVSSGKMPGIVAAFGVGDMPTQFVSAGRIADDPGAAPAGPDSLWRIYSMTKPITGMAAMLLVEDGKISLDDPVSKYFPGFATMRVLTSPDTSLDSVPAKNPILIRNLLTHSAGLGYSISAKGPLLKEYERLGIVPAQLNTQVEAKARQTRPTNLAEFAGRVATVPLIAQPGTKWHYSIGLDVMGAVIEKVSGMPFDRFVQTRLLDPLNMRSTYWSVPASEASRLATNYIFVGDKRTVIDPGARSVYLTPPSFPYGGAGLVSSARDYDRFLHMLSNGGILDGKRVMKAQTAALGMSNLLPPGVLFEGIGGGTGGTMSARMGFGAGGSVYLEDAPGGMPTKGTYGWGGAAGTIAWVDPINKRRGTVMVQFMPAEQWGLRQSIPPALARDMQRLTGR</sequence>
<dbReference type="Proteomes" id="UP000197290">
    <property type="component" value="Unassembled WGS sequence"/>
</dbReference>
<dbReference type="Gene3D" id="3.40.710.10">
    <property type="entry name" value="DD-peptidase/beta-lactamase superfamily"/>
    <property type="match status" value="1"/>
</dbReference>
<dbReference type="GO" id="GO:0016787">
    <property type="term" value="F:hydrolase activity"/>
    <property type="evidence" value="ECO:0007669"/>
    <property type="project" value="UniProtKB-KW"/>
</dbReference>
<evidence type="ECO:0000259" key="2">
    <source>
        <dbReference type="Pfam" id="PF00144"/>
    </source>
</evidence>
<dbReference type="EMBL" id="NBBI01000003">
    <property type="protein sequence ID" value="OWK30041.1"/>
    <property type="molecule type" value="Genomic_DNA"/>
</dbReference>
<comment type="caution">
    <text evidence="3">The sequence shown here is derived from an EMBL/GenBank/DDBJ whole genome shotgun (WGS) entry which is preliminary data.</text>
</comment>
<dbReference type="SUPFAM" id="SSF56601">
    <property type="entry name" value="beta-lactamase/transpeptidase-like"/>
    <property type="match status" value="1"/>
</dbReference>
<dbReference type="InterPro" id="IPR012338">
    <property type="entry name" value="Beta-lactam/transpept-like"/>
</dbReference>
<accession>A0A245ZJX6</accession>